<dbReference type="Pfam" id="PF00092">
    <property type="entry name" value="VWA"/>
    <property type="match status" value="1"/>
</dbReference>
<name>I3CZL1_9ARCH</name>
<dbReference type="InterPro" id="IPR002035">
    <property type="entry name" value="VWF_A"/>
</dbReference>
<dbReference type="CDD" id="cd00198">
    <property type="entry name" value="vWFA"/>
    <property type="match status" value="1"/>
</dbReference>
<dbReference type="OrthoDB" id="2822at2157"/>
<gene>
    <name evidence="2" type="ORF">BD31_I0877</name>
</gene>
<evidence type="ECO:0000313" key="3">
    <source>
        <dbReference type="Proteomes" id="UP000003423"/>
    </source>
</evidence>
<protein>
    <submittedName>
        <fullName evidence="2">von Willebrand factor type A domain protein</fullName>
    </submittedName>
</protein>
<dbReference type="Proteomes" id="UP000003423">
    <property type="component" value="Unassembled WGS sequence"/>
</dbReference>
<dbReference type="InterPro" id="IPR036465">
    <property type="entry name" value="vWFA_dom_sf"/>
</dbReference>
<keyword evidence="3" id="KW-1185">Reference proteome</keyword>
<dbReference type="PROSITE" id="PS50234">
    <property type="entry name" value="VWFA"/>
    <property type="match status" value="1"/>
</dbReference>
<organism evidence="2 3">
    <name type="scientific">Candidatus Nitrosopumilus salarius BD31</name>
    <dbReference type="NCBI Taxonomy" id="859350"/>
    <lineage>
        <taxon>Archaea</taxon>
        <taxon>Nitrososphaerota</taxon>
        <taxon>Nitrososphaeria</taxon>
        <taxon>Nitrosopumilales</taxon>
        <taxon>Nitrosopumilaceae</taxon>
        <taxon>Nitrosopumilus</taxon>
    </lineage>
</organism>
<dbReference type="RefSeq" id="WP_008301709.1">
    <property type="nucleotide sequence ID" value="NZ_AEXL02000168.1"/>
</dbReference>
<dbReference type="Gene3D" id="3.40.50.410">
    <property type="entry name" value="von Willebrand factor, type A domain"/>
    <property type="match status" value="1"/>
</dbReference>
<proteinExistence type="predicted"/>
<comment type="caution">
    <text evidence="2">The sequence shown here is derived from an EMBL/GenBank/DDBJ whole genome shotgun (WGS) entry which is preliminary data.</text>
</comment>
<evidence type="ECO:0000259" key="1">
    <source>
        <dbReference type="PROSITE" id="PS50234"/>
    </source>
</evidence>
<dbReference type="EMBL" id="AEXL02000168">
    <property type="protein sequence ID" value="EIJ64904.1"/>
    <property type="molecule type" value="Genomic_DNA"/>
</dbReference>
<feature type="domain" description="VWFA" evidence="1">
    <location>
        <begin position="352"/>
        <end position="488"/>
    </location>
</feature>
<dbReference type="PATRIC" id="fig|859350.6.peg.1974"/>
<dbReference type="SUPFAM" id="SSF53300">
    <property type="entry name" value="vWA-like"/>
    <property type="match status" value="1"/>
</dbReference>
<sequence length="523" mass="61215">MKKTLFEFSKSIFDEIVGISNADIDFSITNKIEYAKIEFAECISATIPSPITLHKQYFLEGNVFSDYQTHANSIWNLYLCTIYHVGVHVRLSDYSKYDTWMKDKTFEKCWNVITFVEDAKVDEYIKKSYPEMWQNMELIKMLYDTHYENKIHKNLTYSRDRFSMFSGVEHSKKLWREKFTKTLLNVSSYNMAQITPYLDFLYSNPHLLPKKLYPFCDRPNYEKYQKGILNMVIPAKDEFQSTLDDLNESWLKEAFLEAQQLERYKKFSENSNFDEIEISPENFAEFMRITNTNASDLRRLRNTLRTLSFYVDSPAFEEIGLIDMPSAIQKESSMREGIEIFEQDIPKKESENWVVVFDNSSSMKLRFEEMKKFIICLGETAEHINRDGGRWGLYSFNNKFLILKDHKEPYNQKVKARIGGLKSSGLSFISDAVNMGVKILQHDNRSENKYLIIVSDGRSLGSDDADNELLTALLHAKKHRIHLIGIGIPPNMRKSFAFTIDYTDTKKSVKQFIDSYTCLVQSH</sequence>
<reference evidence="2 3" key="1">
    <citation type="journal article" date="2012" name="J. Bacteriol.">
        <title>Genome sequence of "Candidatus Nitrosopumilus salaria" BD31, an ammonia-oxidizing archaeon from the San Francisco Bay estuary.</title>
        <authorList>
            <person name="Mosier A.C."/>
            <person name="Allen E.E."/>
            <person name="Kim M."/>
            <person name="Ferriera S."/>
            <person name="Francis C.A."/>
        </authorList>
    </citation>
    <scope>NUCLEOTIDE SEQUENCE [LARGE SCALE GENOMIC DNA]</scope>
    <source>
        <strain evidence="2 3">BD31</strain>
    </source>
</reference>
<accession>I3CZL1</accession>
<dbReference type="SMART" id="SM00327">
    <property type="entry name" value="VWA"/>
    <property type="match status" value="1"/>
</dbReference>
<evidence type="ECO:0000313" key="2">
    <source>
        <dbReference type="EMBL" id="EIJ64904.1"/>
    </source>
</evidence>
<dbReference type="AlphaFoldDB" id="I3CZL1"/>